<gene>
    <name evidence="2" type="ORF">HW450_03100</name>
</gene>
<evidence type="ECO:0000313" key="2">
    <source>
        <dbReference type="EMBL" id="QMV85735.1"/>
    </source>
</evidence>
<dbReference type="InterPro" id="IPR029068">
    <property type="entry name" value="Glyas_Bleomycin-R_OHBP_Dase"/>
</dbReference>
<proteinExistence type="predicted"/>
<evidence type="ECO:0000313" key="3">
    <source>
        <dbReference type="Proteomes" id="UP000515570"/>
    </source>
</evidence>
<name>A0A7G5FGJ4_9CORY</name>
<accession>A0A7G5FGJ4</accession>
<dbReference type="AlphaFoldDB" id="A0A7G5FGJ4"/>
<dbReference type="EMBL" id="CP059833">
    <property type="protein sequence ID" value="QMV85735.1"/>
    <property type="molecule type" value="Genomic_DNA"/>
</dbReference>
<keyword evidence="3" id="KW-1185">Reference proteome</keyword>
<organism evidence="2 3">
    <name type="scientific">Corynebacterium hindlerae</name>
    <dbReference type="NCBI Taxonomy" id="699041"/>
    <lineage>
        <taxon>Bacteria</taxon>
        <taxon>Bacillati</taxon>
        <taxon>Actinomycetota</taxon>
        <taxon>Actinomycetes</taxon>
        <taxon>Mycobacteriales</taxon>
        <taxon>Corynebacteriaceae</taxon>
        <taxon>Corynebacterium</taxon>
    </lineage>
</organism>
<dbReference type="Proteomes" id="UP000515570">
    <property type="component" value="Chromosome"/>
</dbReference>
<reference evidence="2 3" key="1">
    <citation type="submission" date="2020-07" db="EMBL/GenBank/DDBJ databases">
        <title>non toxigenic Corynebacterium sp. nov from a clinical source.</title>
        <authorList>
            <person name="Bernier A.-M."/>
            <person name="Bernard K."/>
        </authorList>
    </citation>
    <scope>NUCLEOTIDE SEQUENCE [LARGE SCALE GENOMIC DNA]</scope>
    <source>
        <strain evidence="3">NML 93-0612</strain>
    </source>
</reference>
<protein>
    <submittedName>
        <fullName evidence="2">VOC family protein</fullName>
    </submittedName>
</protein>
<dbReference type="SUPFAM" id="SSF54593">
    <property type="entry name" value="Glyoxalase/Bleomycin resistance protein/Dihydroxybiphenyl dioxygenase"/>
    <property type="match status" value="1"/>
</dbReference>
<evidence type="ECO:0000256" key="1">
    <source>
        <dbReference type="SAM" id="MobiDB-lite"/>
    </source>
</evidence>
<sequence>MKTTHLNRIGVVVYDLDATVKEYERIYGITKWEFADNAPTDGETNGRRNITTPGTWRSAVGSTVPREGEEGPGGEPARALTFELIQPVSGESPFMEHLRTKREGICFIQVAAEGDGIEEHFASLSVPCAYRSTVGGEQRSFYDTRERLGGFYVEMVTKVQQPISDQGAPSPLPTQGMYHFGVLVHDVLATLDDYRAIFGIQRFEMKTWETGFGRLDAPQYRGEKVDHGYFTAQGFAGDFGFEIIQCNHGPSHYNREFFDIRGPGIHHIFSWMTKDDAQWQRVVDDMTAAGHPLCMGSTLRGEAAEFGYFDLFDALGGYLVEGVVRRRPAEPEYQAPDWVIDFEEQA</sequence>
<dbReference type="RefSeq" id="WP_182386555.1">
    <property type="nucleotide sequence ID" value="NZ_CP059833.1"/>
</dbReference>
<feature type="region of interest" description="Disordered" evidence="1">
    <location>
        <begin position="37"/>
        <end position="76"/>
    </location>
</feature>
<dbReference type="Gene3D" id="3.10.180.10">
    <property type="entry name" value="2,3-Dihydroxybiphenyl 1,2-Dioxygenase, domain 1"/>
    <property type="match status" value="2"/>
</dbReference>